<dbReference type="AlphaFoldDB" id="A0A1E5GMZ8"/>
<organism evidence="1 2">
    <name type="scientific">Enterococcus ureasiticus</name>
    <dbReference type="NCBI Taxonomy" id="903984"/>
    <lineage>
        <taxon>Bacteria</taxon>
        <taxon>Bacillati</taxon>
        <taxon>Bacillota</taxon>
        <taxon>Bacilli</taxon>
        <taxon>Lactobacillales</taxon>
        <taxon>Enterococcaceae</taxon>
        <taxon>Enterococcus</taxon>
    </lineage>
</organism>
<dbReference type="RefSeq" id="WP_069645122.1">
    <property type="nucleotide sequence ID" value="NZ_MIJZ01000001.1"/>
</dbReference>
<gene>
    <name evidence="1" type="ORF">BCR21_03530</name>
</gene>
<evidence type="ECO:0008006" key="3">
    <source>
        <dbReference type="Google" id="ProtNLM"/>
    </source>
</evidence>
<dbReference type="STRING" id="903984.BCR21_03530"/>
<proteinExistence type="predicted"/>
<sequence>MGIEINEYIEMGRFNSKEAGYYVLEHDAPSPDEQEIIESIPFMQGVYDFSMLLGEKVFDNRKLTVKLYRPLTSYEERKRLEQEAKEQLILNEVSAITDSWLDGCHWLGKCTSVIAEDDQSRNVLILTITFDCYPFALKDAAGYTDEFDVDYFVDGVDQWTGFFVKGQRNILLINEGVNATSPIITATGKMQLITDDGESLDIQKGQNQDLFFKLKRGENHLTIIGSGHIRFITETEVMV</sequence>
<accession>A0A1E5GMZ8</accession>
<name>A0A1E5GMZ8_9ENTE</name>
<dbReference type="EMBL" id="MIJZ01000001">
    <property type="protein sequence ID" value="OEG14074.1"/>
    <property type="molecule type" value="Genomic_DNA"/>
</dbReference>
<evidence type="ECO:0000313" key="2">
    <source>
        <dbReference type="Proteomes" id="UP000094068"/>
    </source>
</evidence>
<reference evidence="2" key="1">
    <citation type="submission" date="2016-09" db="EMBL/GenBank/DDBJ databases">
        <authorList>
            <person name="Gulvik C.A."/>
        </authorList>
    </citation>
    <scope>NUCLEOTIDE SEQUENCE [LARGE SCALE GENOMIC DNA]</scope>
    <source>
        <strain evidence="2">DSM 23328</strain>
    </source>
</reference>
<dbReference type="Proteomes" id="UP000094068">
    <property type="component" value="Unassembled WGS sequence"/>
</dbReference>
<evidence type="ECO:0000313" key="1">
    <source>
        <dbReference type="EMBL" id="OEG14074.1"/>
    </source>
</evidence>
<dbReference type="OrthoDB" id="1907105at2"/>
<protein>
    <recommendedName>
        <fullName evidence="3">Phage tail protein</fullName>
    </recommendedName>
</protein>
<keyword evidence="2" id="KW-1185">Reference proteome</keyword>
<comment type="caution">
    <text evidence="1">The sequence shown here is derived from an EMBL/GenBank/DDBJ whole genome shotgun (WGS) entry which is preliminary data.</text>
</comment>